<feature type="compositionally biased region" description="Basic and acidic residues" evidence="1">
    <location>
        <begin position="74"/>
        <end position="97"/>
    </location>
</feature>
<gene>
    <name evidence="2" type="ORF">CSUI_005379</name>
</gene>
<sequence>MHEISSVGAEGQGNGAVVAPSGELGVSQERGGEQDDIFETSHLRENSTQTASPLEESPVTSAGEERIFSSGPLRTEKRTQYIELAQEEKGREPHSSRENGLSVASSIEYTQDASWYSGGTATDGGFLACSYQRARADIQAGRSSASREEPRGADLVAKASPGTQTPYTAPVVIVSDDSTA</sequence>
<evidence type="ECO:0000313" key="2">
    <source>
        <dbReference type="EMBL" id="PHJ20785.1"/>
    </source>
</evidence>
<evidence type="ECO:0000313" key="3">
    <source>
        <dbReference type="Proteomes" id="UP000221165"/>
    </source>
</evidence>
<feature type="non-terminal residue" evidence="2">
    <location>
        <position position="180"/>
    </location>
</feature>
<name>A0A2C6KXP9_9APIC</name>
<dbReference type="RefSeq" id="XP_067922471.1">
    <property type="nucleotide sequence ID" value="XM_068065555.1"/>
</dbReference>
<reference evidence="2 3" key="1">
    <citation type="journal article" date="2017" name="Int. J. Parasitol.">
        <title>The genome of the protozoan parasite Cystoisospora suis and a reverse vaccinology approach to identify vaccine candidates.</title>
        <authorList>
            <person name="Palmieri N."/>
            <person name="Shrestha A."/>
            <person name="Ruttkowski B."/>
            <person name="Beck T."/>
            <person name="Vogl C."/>
            <person name="Tomley F."/>
            <person name="Blake D.P."/>
            <person name="Joachim A."/>
        </authorList>
    </citation>
    <scope>NUCLEOTIDE SEQUENCE [LARGE SCALE GENOMIC DNA]</scope>
    <source>
        <strain evidence="2 3">Wien I</strain>
    </source>
</reference>
<dbReference type="EMBL" id="MIGC01002602">
    <property type="protein sequence ID" value="PHJ20785.1"/>
    <property type="molecule type" value="Genomic_DNA"/>
</dbReference>
<accession>A0A2C6KXP9</accession>
<feature type="region of interest" description="Disordered" evidence="1">
    <location>
        <begin position="138"/>
        <end position="180"/>
    </location>
</feature>
<dbReference type="GeneID" id="94428766"/>
<dbReference type="Proteomes" id="UP000221165">
    <property type="component" value="Unassembled WGS sequence"/>
</dbReference>
<evidence type="ECO:0000256" key="1">
    <source>
        <dbReference type="SAM" id="MobiDB-lite"/>
    </source>
</evidence>
<dbReference type="VEuPathDB" id="ToxoDB:CSUI_005379"/>
<proteinExistence type="predicted"/>
<organism evidence="2 3">
    <name type="scientific">Cystoisospora suis</name>
    <dbReference type="NCBI Taxonomy" id="483139"/>
    <lineage>
        <taxon>Eukaryota</taxon>
        <taxon>Sar</taxon>
        <taxon>Alveolata</taxon>
        <taxon>Apicomplexa</taxon>
        <taxon>Conoidasida</taxon>
        <taxon>Coccidia</taxon>
        <taxon>Eucoccidiorida</taxon>
        <taxon>Eimeriorina</taxon>
        <taxon>Sarcocystidae</taxon>
        <taxon>Cystoisospora</taxon>
    </lineage>
</organism>
<dbReference type="AlphaFoldDB" id="A0A2C6KXP9"/>
<feature type="region of interest" description="Disordered" evidence="1">
    <location>
        <begin position="1"/>
        <end position="102"/>
    </location>
</feature>
<comment type="caution">
    <text evidence="2">The sequence shown here is derived from an EMBL/GenBank/DDBJ whole genome shotgun (WGS) entry which is preliminary data.</text>
</comment>
<protein>
    <submittedName>
        <fullName evidence="2">Uncharacterized protein</fullName>
    </submittedName>
</protein>
<keyword evidence="3" id="KW-1185">Reference proteome</keyword>